<protein>
    <recommendedName>
        <fullName evidence="3">DUF402 domain-containing protein</fullName>
    </recommendedName>
</protein>
<gene>
    <name evidence="1" type="ORF">ACFPK0_09735</name>
</gene>
<name>A0ABW0JWP8_9GAMM</name>
<proteinExistence type="predicted"/>
<dbReference type="Proteomes" id="UP001596018">
    <property type="component" value="Unassembled WGS sequence"/>
</dbReference>
<reference evidence="2" key="1">
    <citation type="journal article" date="2019" name="Int. J. Syst. Evol. Microbiol.">
        <title>The Global Catalogue of Microorganisms (GCM) 10K type strain sequencing project: providing services to taxonomists for standard genome sequencing and annotation.</title>
        <authorList>
            <consortium name="The Broad Institute Genomics Platform"/>
            <consortium name="The Broad Institute Genome Sequencing Center for Infectious Disease"/>
            <person name="Wu L."/>
            <person name="Ma J."/>
        </authorList>
    </citation>
    <scope>NUCLEOTIDE SEQUENCE [LARGE SCALE GENOMIC DNA]</scope>
    <source>
        <strain evidence="2">KACC 12822</strain>
    </source>
</reference>
<accession>A0ABW0JWP8</accession>
<dbReference type="RefSeq" id="WP_377340165.1">
    <property type="nucleotide sequence ID" value="NZ_JALBWS010000012.1"/>
</dbReference>
<organism evidence="1 2">
    <name type="scientific">Rhodanobacter ginsenosidimutans</name>
    <dbReference type="NCBI Taxonomy" id="490571"/>
    <lineage>
        <taxon>Bacteria</taxon>
        <taxon>Pseudomonadati</taxon>
        <taxon>Pseudomonadota</taxon>
        <taxon>Gammaproteobacteria</taxon>
        <taxon>Lysobacterales</taxon>
        <taxon>Rhodanobacteraceae</taxon>
        <taxon>Rhodanobacter</taxon>
    </lineage>
</organism>
<evidence type="ECO:0008006" key="3">
    <source>
        <dbReference type="Google" id="ProtNLM"/>
    </source>
</evidence>
<dbReference type="EMBL" id="JBHSMM010000001">
    <property type="protein sequence ID" value="MFC5440292.1"/>
    <property type="molecule type" value="Genomic_DNA"/>
</dbReference>
<comment type="caution">
    <text evidence="1">The sequence shown here is derived from an EMBL/GenBank/DDBJ whole genome shotgun (WGS) entry which is preliminary data.</text>
</comment>
<evidence type="ECO:0000313" key="2">
    <source>
        <dbReference type="Proteomes" id="UP001596018"/>
    </source>
</evidence>
<evidence type="ECO:0000313" key="1">
    <source>
        <dbReference type="EMBL" id="MFC5440292.1"/>
    </source>
</evidence>
<keyword evidence="2" id="KW-1185">Reference proteome</keyword>
<sequence length="210" mass="23606">MHDRIINRLREVYPSGDVEAPEPAALAGNDHLIPLAARLEGVSAAHGMRCESDALTGPRSCTWRFAFTEADGPSQRDWCGIRRVFGKEEKLAWIAGNGRYFPILWLAVSRIVPTRWMYYNLWKPRGDSGYLDIEIAQEHATPGWKSLHDALRTALDASDIPHLAEDAMRENCLDLFEEVFEDEQGVDSPDEVPPRRVPVSLHSALFPIGD</sequence>